<feature type="compositionally biased region" description="Basic and acidic residues" evidence="2">
    <location>
        <begin position="7"/>
        <end position="16"/>
    </location>
</feature>
<name>A0A7G7MEV7_9PSEU</name>
<feature type="compositionally biased region" description="Gly residues" evidence="2">
    <location>
        <begin position="17"/>
        <end position="28"/>
    </location>
</feature>
<feature type="domain" description="Amidohydrolase-related" evidence="3">
    <location>
        <begin position="53"/>
        <end position="242"/>
    </location>
</feature>
<dbReference type="PANTHER" id="PTHR21240">
    <property type="entry name" value="2-AMINO-3-CARBOXYLMUCONATE-6-SEMIALDEHYDE DECARBOXYLASE"/>
    <property type="match status" value="1"/>
</dbReference>
<protein>
    <submittedName>
        <fullName evidence="4">Amidohydrolase family protein</fullName>
    </submittedName>
</protein>
<dbReference type="AlphaFoldDB" id="A0A7G7MEV7"/>
<dbReference type="InterPro" id="IPR032465">
    <property type="entry name" value="ACMSD"/>
</dbReference>
<organism evidence="4 5">
    <name type="scientific">Pseudonocardia petroleophila</name>
    <dbReference type="NCBI Taxonomy" id="37331"/>
    <lineage>
        <taxon>Bacteria</taxon>
        <taxon>Bacillati</taxon>
        <taxon>Actinomycetota</taxon>
        <taxon>Actinomycetes</taxon>
        <taxon>Pseudonocardiales</taxon>
        <taxon>Pseudonocardiaceae</taxon>
        <taxon>Pseudonocardia</taxon>
    </lineage>
</organism>
<dbReference type="Pfam" id="PF04909">
    <property type="entry name" value="Amidohydro_2"/>
    <property type="match status" value="1"/>
</dbReference>
<dbReference type="RefSeq" id="WP_185718073.1">
    <property type="nucleotide sequence ID" value="NZ_BAAAWI010000001.1"/>
</dbReference>
<accession>A0A7G7MEV7</accession>
<dbReference type="InterPro" id="IPR006680">
    <property type="entry name" value="Amidohydro-rel"/>
</dbReference>
<evidence type="ECO:0000259" key="3">
    <source>
        <dbReference type="Pfam" id="PF04909"/>
    </source>
</evidence>
<dbReference type="KEGG" id="ppel:H6H00_24715"/>
<sequence>MGRPAPPRRDGPRRGDPPGGLAGPGGDGARGRGPRVRPRPERRDRGGLRRVRGPAARLACLPLHDARAAVAELDRSRAAGLLGVEIGTRVGERDLDDPSLDPVWAALAATGSAVLVHPVDEGRGVLRRTGPPYDLGLGMLADTALAAGALVFGGVLERHPDLRVALAHGCGAFPWAYPRLRVAAARGGVTGDPARRDELVRLLYADTLVFDDEHLRLLVHRFGPGRLLLGSDAPFFPDQMALSIASVERARSAAVLPPGVDLTANALAYLGLPGPG</sequence>
<dbReference type="GO" id="GO:0016787">
    <property type="term" value="F:hydrolase activity"/>
    <property type="evidence" value="ECO:0007669"/>
    <property type="project" value="InterPro"/>
</dbReference>
<feature type="region of interest" description="Disordered" evidence="2">
    <location>
        <begin position="1"/>
        <end position="50"/>
    </location>
</feature>
<dbReference type="SUPFAM" id="SSF51556">
    <property type="entry name" value="Metallo-dependent hydrolases"/>
    <property type="match status" value="1"/>
</dbReference>
<evidence type="ECO:0000256" key="2">
    <source>
        <dbReference type="SAM" id="MobiDB-lite"/>
    </source>
</evidence>
<reference evidence="4 5" key="1">
    <citation type="submission" date="2020-08" db="EMBL/GenBank/DDBJ databases">
        <authorList>
            <person name="Mo P."/>
        </authorList>
    </citation>
    <scope>NUCLEOTIDE SEQUENCE [LARGE SCALE GENOMIC DNA]</scope>
    <source>
        <strain evidence="4 5">CGMCC 4.1532</strain>
    </source>
</reference>
<dbReference type="EMBL" id="CP060131">
    <property type="protein sequence ID" value="QNG51318.1"/>
    <property type="molecule type" value="Genomic_DNA"/>
</dbReference>
<feature type="compositionally biased region" description="Basic and acidic residues" evidence="2">
    <location>
        <begin position="38"/>
        <end position="47"/>
    </location>
</feature>
<dbReference type="GO" id="GO:0005829">
    <property type="term" value="C:cytosol"/>
    <property type="evidence" value="ECO:0007669"/>
    <property type="project" value="TreeGrafter"/>
</dbReference>
<proteinExistence type="predicted"/>
<dbReference type="Gene3D" id="3.20.20.140">
    <property type="entry name" value="Metal-dependent hydrolases"/>
    <property type="match status" value="1"/>
</dbReference>
<dbReference type="InterPro" id="IPR032466">
    <property type="entry name" value="Metal_Hydrolase"/>
</dbReference>
<dbReference type="PANTHER" id="PTHR21240:SF28">
    <property type="entry name" value="ISO-OROTATE DECARBOXYLASE (EUROFUNG)"/>
    <property type="match status" value="1"/>
</dbReference>
<evidence type="ECO:0000313" key="4">
    <source>
        <dbReference type="EMBL" id="QNG51318.1"/>
    </source>
</evidence>
<dbReference type="GO" id="GO:0019748">
    <property type="term" value="P:secondary metabolic process"/>
    <property type="evidence" value="ECO:0007669"/>
    <property type="project" value="TreeGrafter"/>
</dbReference>
<keyword evidence="5" id="KW-1185">Reference proteome</keyword>
<evidence type="ECO:0000256" key="1">
    <source>
        <dbReference type="ARBA" id="ARBA00023239"/>
    </source>
</evidence>
<keyword evidence="1" id="KW-0456">Lyase</keyword>
<dbReference type="Proteomes" id="UP000515728">
    <property type="component" value="Chromosome"/>
</dbReference>
<gene>
    <name evidence="4" type="ORF">H6H00_24715</name>
</gene>
<dbReference type="GO" id="GO:0016831">
    <property type="term" value="F:carboxy-lyase activity"/>
    <property type="evidence" value="ECO:0007669"/>
    <property type="project" value="InterPro"/>
</dbReference>
<evidence type="ECO:0000313" key="5">
    <source>
        <dbReference type="Proteomes" id="UP000515728"/>
    </source>
</evidence>